<keyword evidence="7" id="KW-0325">Glycoprotein</keyword>
<organism evidence="11 12">
    <name type="scientific">Onychostoma macrolepis</name>
    <dbReference type="NCBI Taxonomy" id="369639"/>
    <lineage>
        <taxon>Eukaryota</taxon>
        <taxon>Metazoa</taxon>
        <taxon>Chordata</taxon>
        <taxon>Craniata</taxon>
        <taxon>Vertebrata</taxon>
        <taxon>Euteleostomi</taxon>
        <taxon>Actinopterygii</taxon>
        <taxon>Neopterygii</taxon>
        <taxon>Teleostei</taxon>
        <taxon>Ostariophysi</taxon>
        <taxon>Cypriniformes</taxon>
        <taxon>Cyprinidae</taxon>
        <taxon>Acrossocheilinae</taxon>
        <taxon>Onychostoma</taxon>
    </lineage>
</organism>
<keyword evidence="5 8" id="KW-0472">Membrane</keyword>
<evidence type="ECO:0000256" key="7">
    <source>
        <dbReference type="ARBA" id="ARBA00023180"/>
    </source>
</evidence>
<dbReference type="InterPro" id="IPR036179">
    <property type="entry name" value="Ig-like_dom_sf"/>
</dbReference>
<dbReference type="PANTHER" id="PTHR19433:SF133">
    <property type="entry name" value="IMMUNE-TYPE RECEPTOR 5 PRECURSOR-RELATED"/>
    <property type="match status" value="1"/>
</dbReference>
<dbReference type="GO" id="GO:0002376">
    <property type="term" value="P:immune system process"/>
    <property type="evidence" value="ECO:0007669"/>
    <property type="project" value="UniProtKB-KW"/>
</dbReference>
<evidence type="ECO:0000256" key="2">
    <source>
        <dbReference type="ARBA" id="ARBA00022475"/>
    </source>
</evidence>
<accession>A0A7J6CXZ9</accession>
<evidence type="ECO:0000313" key="11">
    <source>
        <dbReference type="EMBL" id="KAF4111463.1"/>
    </source>
</evidence>
<dbReference type="InterPro" id="IPR052051">
    <property type="entry name" value="TCR_complex_component"/>
</dbReference>
<keyword evidence="8" id="KW-1133">Transmembrane helix</keyword>
<feature type="domain" description="Ig-like" evidence="10">
    <location>
        <begin position="12"/>
        <end position="110"/>
    </location>
</feature>
<feature type="transmembrane region" description="Helical" evidence="8">
    <location>
        <begin position="164"/>
        <end position="188"/>
    </location>
</feature>
<sequence length="252" mass="29091">MIIWAILIFWTPGVRPDSSGEIVSLQTFQLGDDVTIKCFSTKKHFGNTMVWYKQRIGQIPRLIALSYNYWNNLQFENEFKDGRFDISASEDSFHLNITATTKEDIGKYYCGTVFLNKIEFMSGAHLMLRGTESKYINMGCEETKVVNGTTFKNTDSNNQKVWDPVLLCLISLNILFVMVIITLLVDYFKRWRKRQKGSKNETSPSCEIGNSDVNYAAVSFASVLPARRSNNRHLAEYSEVNYKQKEHRLFTK</sequence>
<dbReference type="PROSITE" id="PS50835">
    <property type="entry name" value="IG_LIKE"/>
    <property type="match status" value="1"/>
</dbReference>
<dbReference type="InterPro" id="IPR007110">
    <property type="entry name" value="Ig-like_dom"/>
</dbReference>
<dbReference type="Pfam" id="PF07686">
    <property type="entry name" value="V-set"/>
    <property type="match status" value="1"/>
</dbReference>
<gene>
    <name evidence="11" type="ORF">G5714_008494</name>
</gene>
<keyword evidence="4" id="KW-0391">Immunity</keyword>
<dbReference type="SMART" id="SM00409">
    <property type="entry name" value="IG"/>
    <property type="match status" value="1"/>
</dbReference>
<dbReference type="EMBL" id="JAAMOB010000007">
    <property type="protein sequence ID" value="KAF4111463.1"/>
    <property type="molecule type" value="Genomic_DNA"/>
</dbReference>
<evidence type="ECO:0000256" key="4">
    <source>
        <dbReference type="ARBA" id="ARBA00022859"/>
    </source>
</evidence>
<evidence type="ECO:0000256" key="6">
    <source>
        <dbReference type="ARBA" id="ARBA00023157"/>
    </source>
</evidence>
<evidence type="ECO:0000256" key="8">
    <source>
        <dbReference type="SAM" id="Phobius"/>
    </source>
</evidence>
<dbReference type="GO" id="GO:0005886">
    <property type="term" value="C:plasma membrane"/>
    <property type="evidence" value="ECO:0007669"/>
    <property type="project" value="UniProtKB-SubCell"/>
</dbReference>
<evidence type="ECO:0000256" key="9">
    <source>
        <dbReference type="SAM" id="SignalP"/>
    </source>
</evidence>
<dbReference type="InterPro" id="IPR013106">
    <property type="entry name" value="Ig_V-set"/>
</dbReference>
<dbReference type="PANTHER" id="PTHR19433">
    <property type="entry name" value="T-CELL RECEPTOR ALPHA CHAIN V REGION-RELATED"/>
    <property type="match status" value="1"/>
</dbReference>
<dbReference type="GO" id="GO:0009617">
    <property type="term" value="P:response to bacterium"/>
    <property type="evidence" value="ECO:0007669"/>
    <property type="project" value="TreeGrafter"/>
</dbReference>
<protein>
    <recommendedName>
        <fullName evidence="10">Ig-like domain-containing protein</fullName>
    </recommendedName>
</protein>
<dbReference type="SMART" id="SM00406">
    <property type="entry name" value="IGv"/>
    <property type="match status" value="1"/>
</dbReference>
<keyword evidence="8" id="KW-0812">Transmembrane</keyword>
<feature type="signal peptide" evidence="9">
    <location>
        <begin position="1"/>
        <end position="16"/>
    </location>
</feature>
<feature type="chain" id="PRO_5029739244" description="Ig-like domain-containing protein" evidence="9">
    <location>
        <begin position="17"/>
        <end position="252"/>
    </location>
</feature>
<dbReference type="InterPro" id="IPR003599">
    <property type="entry name" value="Ig_sub"/>
</dbReference>
<dbReference type="Gene3D" id="2.60.40.10">
    <property type="entry name" value="Immunoglobulins"/>
    <property type="match status" value="1"/>
</dbReference>
<dbReference type="InterPro" id="IPR013783">
    <property type="entry name" value="Ig-like_fold"/>
</dbReference>
<evidence type="ECO:0000256" key="3">
    <source>
        <dbReference type="ARBA" id="ARBA00022729"/>
    </source>
</evidence>
<evidence type="ECO:0000313" key="12">
    <source>
        <dbReference type="Proteomes" id="UP000579812"/>
    </source>
</evidence>
<dbReference type="AlphaFoldDB" id="A0A7J6CXZ9"/>
<reference evidence="11 12" key="1">
    <citation type="submission" date="2020-04" db="EMBL/GenBank/DDBJ databases">
        <title>Chromosome-level genome assembly of a cyprinid fish Onychostoma macrolepis by integration of Nanopore Sequencing, Bionano and Hi-C technology.</title>
        <authorList>
            <person name="Wang D."/>
        </authorList>
    </citation>
    <scope>NUCLEOTIDE SEQUENCE [LARGE SCALE GENOMIC DNA]</scope>
    <source>
        <strain evidence="11">SWU-2019</strain>
        <tissue evidence="11">Muscle</tissue>
    </source>
</reference>
<comment type="caution">
    <text evidence="11">The sequence shown here is derived from an EMBL/GenBank/DDBJ whole genome shotgun (WGS) entry which is preliminary data.</text>
</comment>
<keyword evidence="6" id="KW-1015">Disulfide bond</keyword>
<name>A0A7J6CXZ9_9TELE</name>
<proteinExistence type="predicted"/>
<dbReference type="OrthoDB" id="6370831at2759"/>
<keyword evidence="2" id="KW-1003">Cell membrane</keyword>
<evidence type="ECO:0000256" key="1">
    <source>
        <dbReference type="ARBA" id="ARBA00004236"/>
    </source>
</evidence>
<keyword evidence="3 9" id="KW-0732">Signal</keyword>
<comment type="subcellular location">
    <subcellularLocation>
        <location evidence="1">Cell membrane</location>
    </subcellularLocation>
</comment>
<evidence type="ECO:0000256" key="5">
    <source>
        <dbReference type="ARBA" id="ARBA00023136"/>
    </source>
</evidence>
<keyword evidence="12" id="KW-1185">Reference proteome</keyword>
<dbReference type="SUPFAM" id="SSF48726">
    <property type="entry name" value="Immunoglobulin"/>
    <property type="match status" value="1"/>
</dbReference>
<evidence type="ECO:0000259" key="10">
    <source>
        <dbReference type="PROSITE" id="PS50835"/>
    </source>
</evidence>
<dbReference type="Proteomes" id="UP000579812">
    <property type="component" value="Unassembled WGS sequence"/>
</dbReference>